<sequence length="62" mass="6817">MFDQALVSGLFFRSGHAVTVGVWVVLGLVEPSVSGDWALRRAEHAHLRTQILHRPEEPDPGA</sequence>
<proteinExistence type="predicted"/>
<accession>A0A7W9ULF7</accession>
<gene>
    <name evidence="1" type="ORF">BJY24_005562</name>
</gene>
<name>A0A7W9ULF7_9NOCA</name>
<dbReference type="AlphaFoldDB" id="A0A7W9ULF7"/>
<evidence type="ECO:0000313" key="1">
    <source>
        <dbReference type="EMBL" id="MBB5916650.1"/>
    </source>
</evidence>
<protein>
    <submittedName>
        <fullName evidence="1">Uncharacterized protein</fullName>
    </submittedName>
</protein>
<dbReference type="Proteomes" id="UP000540412">
    <property type="component" value="Unassembled WGS sequence"/>
</dbReference>
<reference evidence="1 2" key="1">
    <citation type="submission" date="2020-08" db="EMBL/GenBank/DDBJ databases">
        <title>Sequencing the genomes of 1000 actinobacteria strains.</title>
        <authorList>
            <person name="Klenk H.-P."/>
        </authorList>
    </citation>
    <scope>NUCLEOTIDE SEQUENCE [LARGE SCALE GENOMIC DNA]</scope>
    <source>
        <strain evidence="1 2">DSM 43582</strain>
    </source>
</reference>
<evidence type="ECO:0000313" key="2">
    <source>
        <dbReference type="Proteomes" id="UP000540412"/>
    </source>
</evidence>
<keyword evidence="2" id="KW-1185">Reference proteome</keyword>
<organism evidence="1 2">
    <name type="scientific">Nocardia transvalensis</name>
    <dbReference type="NCBI Taxonomy" id="37333"/>
    <lineage>
        <taxon>Bacteria</taxon>
        <taxon>Bacillati</taxon>
        <taxon>Actinomycetota</taxon>
        <taxon>Actinomycetes</taxon>
        <taxon>Mycobacteriales</taxon>
        <taxon>Nocardiaceae</taxon>
        <taxon>Nocardia</taxon>
    </lineage>
</organism>
<comment type="caution">
    <text evidence="1">The sequence shown here is derived from an EMBL/GenBank/DDBJ whole genome shotgun (WGS) entry which is preliminary data.</text>
</comment>
<dbReference type="EMBL" id="JACHIT010000002">
    <property type="protein sequence ID" value="MBB5916650.1"/>
    <property type="molecule type" value="Genomic_DNA"/>
</dbReference>